<protein>
    <submittedName>
        <fullName evidence="2">Uncharacterized protein</fullName>
    </submittedName>
</protein>
<evidence type="ECO:0000313" key="3">
    <source>
        <dbReference type="Proteomes" id="UP000288805"/>
    </source>
</evidence>
<dbReference type="EMBL" id="QGNW01001225">
    <property type="protein sequence ID" value="RVW49513.1"/>
    <property type="molecule type" value="Genomic_DNA"/>
</dbReference>
<dbReference type="InterPro" id="IPR045884">
    <property type="entry name" value="At5g59350-like"/>
</dbReference>
<name>A0A438EP49_VITVI</name>
<proteinExistence type="predicted"/>
<sequence length="214" mass="24115">MDSSYNHQGVNPLFESAADADQFSKISSSPPPKFKFLKDAEEKLHRKVMEEAKKEQLQFEVSADFAVNPPSSSKLHKDEEDGSFITIVVAKNKEKDLTHHSSSSQILPLVSSPSTFDPPASKNPSCTTASQIKYFLKERQHSLQHDAGRWPDGASGRLVGLFVLFNLHVSPELPDTYWWSDHDAPSRRVSVVGQRQRRYPIQQSDKVEKRQVGL</sequence>
<feature type="compositionally biased region" description="Basic and acidic residues" evidence="1">
    <location>
        <begin position="205"/>
        <end position="214"/>
    </location>
</feature>
<dbReference type="PANTHER" id="PTHR34054:SF2">
    <property type="entry name" value="EXPRESSED PROTEIN"/>
    <property type="match status" value="1"/>
</dbReference>
<reference evidence="2 3" key="1">
    <citation type="journal article" date="2018" name="PLoS Genet.">
        <title>Population sequencing reveals clonal diversity and ancestral inbreeding in the grapevine cultivar Chardonnay.</title>
        <authorList>
            <person name="Roach M.J."/>
            <person name="Johnson D.L."/>
            <person name="Bohlmann J."/>
            <person name="van Vuuren H.J."/>
            <person name="Jones S.J."/>
            <person name="Pretorius I.S."/>
            <person name="Schmidt S.A."/>
            <person name="Borneman A.R."/>
        </authorList>
    </citation>
    <scope>NUCLEOTIDE SEQUENCE [LARGE SCALE GENOMIC DNA]</scope>
    <source>
        <strain evidence="3">cv. Chardonnay</strain>
        <tissue evidence="2">Leaf</tissue>
    </source>
</reference>
<dbReference type="AlphaFoldDB" id="A0A438EP49"/>
<organism evidence="2 3">
    <name type="scientific">Vitis vinifera</name>
    <name type="common">Grape</name>
    <dbReference type="NCBI Taxonomy" id="29760"/>
    <lineage>
        <taxon>Eukaryota</taxon>
        <taxon>Viridiplantae</taxon>
        <taxon>Streptophyta</taxon>
        <taxon>Embryophyta</taxon>
        <taxon>Tracheophyta</taxon>
        <taxon>Spermatophyta</taxon>
        <taxon>Magnoliopsida</taxon>
        <taxon>eudicotyledons</taxon>
        <taxon>Gunneridae</taxon>
        <taxon>Pentapetalae</taxon>
        <taxon>rosids</taxon>
        <taxon>Vitales</taxon>
        <taxon>Vitaceae</taxon>
        <taxon>Viteae</taxon>
        <taxon>Vitis</taxon>
    </lineage>
</organism>
<dbReference type="PANTHER" id="PTHR34054">
    <property type="entry name" value="EXPRESSED PROTEIN"/>
    <property type="match status" value="1"/>
</dbReference>
<comment type="caution">
    <text evidence="2">The sequence shown here is derived from an EMBL/GenBank/DDBJ whole genome shotgun (WGS) entry which is preliminary data.</text>
</comment>
<accession>A0A438EP49</accession>
<gene>
    <name evidence="2" type="ORF">CK203_092784</name>
</gene>
<dbReference type="Proteomes" id="UP000288805">
    <property type="component" value="Unassembled WGS sequence"/>
</dbReference>
<evidence type="ECO:0000313" key="2">
    <source>
        <dbReference type="EMBL" id="RVW49513.1"/>
    </source>
</evidence>
<evidence type="ECO:0000256" key="1">
    <source>
        <dbReference type="SAM" id="MobiDB-lite"/>
    </source>
</evidence>
<feature type="region of interest" description="Disordered" evidence="1">
    <location>
        <begin position="190"/>
        <end position="214"/>
    </location>
</feature>